<dbReference type="InterPro" id="IPR050678">
    <property type="entry name" value="DNA_Partitioning_ATPase"/>
</dbReference>
<protein>
    <submittedName>
        <fullName evidence="3">Chromosome segregation ATPase</fullName>
    </submittedName>
</protein>
<proteinExistence type="predicted"/>
<dbReference type="OrthoDB" id="9815116at2"/>
<evidence type="ECO:0000256" key="1">
    <source>
        <dbReference type="ARBA" id="ARBA00060876"/>
    </source>
</evidence>
<evidence type="ECO:0000259" key="2">
    <source>
        <dbReference type="Pfam" id="PF13614"/>
    </source>
</evidence>
<dbReference type="AlphaFoldDB" id="A0A1N6H8Y7"/>
<accession>A0A1N6H8Y7</accession>
<dbReference type="Gene3D" id="3.40.50.300">
    <property type="entry name" value="P-loop containing nucleotide triphosphate hydrolases"/>
    <property type="match status" value="1"/>
</dbReference>
<name>A0A1N6H8Y7_9GAMM</name>
<evidence type="ECO:0000313" key="3">
    <source>
        <dbReference type="EMBL" id="SIO16232.1"/>
    </source>
</evidence>
<dbReference type="STRING" id="364032.SAMN05443662_1610"/>
<dbReference type="PIRSF" id="PIRSF009320">
    <property type="entry name" value="Nuc_binding_HP_1000"/>
    <property type="match status" value="1"/>
</dbReference>
<dbReference type="CDD" id="cd02042">
    <property type="entry name" value="ParAB_family"/>
    <property type="match status" value="1"/>
</dbReference>
<sequence length="255" mass="27177">MGRVIAVANQKGGVGKTTTAVNLAAALARLGKRVLLADMDPQGNATVSLGVDKDALERTLYDALIGEAKLRQVLVPAEEAGVDVAPANGDLTAAEVDLLEETLGPKRLRKVLEKVRGDYDAIIIDCPPTLNMLTLNALVAADGVLVPVQCEYFALEGLSALMDTIEKVQAGFNPDLQIDGLLRTMHDRRNNLANDVSNELLAHFGMKVLSTIVPRNVRLAEAPSYGQSILDYDASSTGAMAYLALANELTRRTGI</sequence>
<dbReference type="PANTHER" id="PTHR13696">
    <property type="entry name" value="P-LOOP CONTAINING NUCLEOSIDE TRIPHOSPHATE HYDROLASE"/>
    <property type="match status" value="1"/>
</dbReference>
<comment type="similarity">
    <text evidence="1">To B.subtilis soj.</text>
</comment>
<dbReference type="Pfam" id="PF13614">
    <property type="entry name" value="AAA_31"/>
    <property type="match status" value="1"/>
</dbReference>
<organism evidence="3 4">
    <name type="scientific">Sulfurivirga caldicuralii</name>
    <dbReference type="NCBI Taxonomy" id="364032"/>
    <lineage>
        <taxon>Bacteria</taxon>
        <taxon>Pseudomonadati</taxon>
        <taxon>Pseudomonadota</taxon>
        <taxon>Gammaproteobacteria</taxon>
        <taxon>Thiotrichales</taxon>
        <taxon>Piscirickettsiaceae</taxon>
        <taxon>Sulfurivirga</taxon>
    </lineage>
</organism>
<dbReference type="PANTHER" id="PTHR13696:SF52">
    <property type="entry name" value="PARA FAMILY PROTEIN CT_582"/>
    <property type="match status" value="1"/>
</dbReference>
<dbReference type="RefSeq" id="WP_074201887.1">
    <property type="nucleotide sequence ID" value="NZ_FSRE01000004.1"/>
</dbReference>
<feature type="domain" description="AAA" evidence="2">
    <location>
        <begin position="3"/>
        <end position="178"/>
    </location>
</feature>
<gene>
    <name evidence="3" type="ORF">SAMN05443662_1610</name>
</gene>
<dbReference type="EMBL" id="FSRE01000004">
    <property type="protein sequence ID" value="SIO16232.1"/>
    <property type="molecule type" value="Genomic_DNA"/>
</dbReference>
<evidence type="ECO:0000313" key="4">
    <source>
        <dbReference type="Proteomes" id="UP000198461"/>
    </source>
</evidence>
<reference evidence="3 4" key="1">
    <citation type="submission" date="2016-11" db="EMBL/GenBank/DDBJ databases">
        <authorList>
            <person name="Jaros S."/>
            <person name="Januszkiewicz K."/>
            <person name="Wedrychowicz H."/>
        </authorList>
    </citation>
    <scope>NUCLEOTIDE SEQUENCE [LARGE SCALE GENOMIC DNA]</scope>
    <source>
        <strain evidence="3 4">DSM 17737</strain>
    </source>
</reference>
<keyword evidence="4" id="KW-1185">Reference proteome</keyword>
<dbReference type="Proteomes" id="UP000198461">
    <property type="component" value="Unassembled WGS sequence"/>
</dbReference>
<dbReference type="FunFam" id="3.40.50.300:FF:000285">
    <property type="entry name" value="Sporulation initiation inhibitor Soj"/>
    <property type="match status" value="1"/>
</dbReference>
<dbReference type="InterPro" id="IPR025669">
    <property type="entry name" value="AAA_dom"/>
</dbReference>
<dbReference type="SUPFAM" id="SSF52540">
    <property type="entry name" value="P-loop containing nucleoside triphosphate hydrolases"/>
    <property type="match status" value="1"/>
</dbReference>
<dbReference type="InterPro" id="IPR027417">
    <property type="entry name" value="P-loop_NTPase"/>
</dbReference>